<reference evidence="3 4" key="1">
    <citation type="submission" date="2021-09" db="EMBL/GenBank/DDBJ databases">
        <title>The complete genome sequence of a new microorganism.</title>
        <authorList>
            <person name="Zi Z."/>
        </authorList>
    </citation>
    <scope>NUCLEOTIDE SEQUENCE [LARGE SCALE GENOMIC DNA]</scope>
    <source>
        <strain evidence="3 4">WGZ8</strain>
    </source>
</reference>
<dbReference type="RefSeq" id="WP_224315606.1">
    <property type="nucleotide sequence ID" value="NZ_JAIRBM010000023.1"/>
</dbReference>
<keyword evidence="2" id="KW-1133">Transmembrane helix</keyword>
<feature type="compositionally biased region" description="Basic and acidic residues" evidence="1">
    <location>
        <begin position="148"/>
        <end position="161"/>
    </location>
</feature>
<feature type="transmembrane region" description="Helical" evidence="2">
    <location>
        <begin position="80"/>
        <end position="105"/>
    </location>
</feature>
<evidence type="ECO:0000313" key="3">
    <source>
        <dbReference type="EMBL" id="MBZ6078854.1"/>
    </source>
</evidence>
<evidence type="ECO:0000313" key="4">
    <source>
        <dbReference type="Proteomes" id="UP000704176"/>
    </source>
</evidence>
<feature type="transmembrane region" description="Helical" evidence="2">
    <location>
        <begin position="12"/>
        <end position="33"/>
    </location>
</feature>
<proteinExistence type="predicted"/>
<organism evidence="3 4">
    <name type="scientific">Microvirga puerhi</name>
    <dbReference type="NCBI Taxonomy" id="2876078"/>
    <lineage>
        <taxon>Bacteria</taxon>
        <taxon>Pseudomonadati</taxon>
        <taxon>Pseudomonadota</taxon>
        <taxon>Alphaproteobacteria</taxon>
        <taxon>Hyphomicrobiales</taxon>
        <taxon>Methylobacteriaceae</taxon>
        <taxon>Microvirga</taxon>
    </lineage>
</organism>
<keyword evidence="2" id="KW-0472">Membrane</keyword>
<dbReference type="Proteomes" id="UP000704176">
    <property type="component" value="Unassembled WGS sequence"/>
</dbReference>
<name>A0ABS7VTG7_9HYPH</name>
<keyword evidence="2" id="KW-0812">Transmembrane</keyword>
<gene>
    <name evidence="3" type="ORF">K9B37_21575</name>
</gene>
<comment type="caution">
    <text evidence="3">The sequence shown here is derived from an EMBL/GenBank/DDBJ whole genome shotgun (WGS) entry which is preliminary data.</text>
</comment>
<sequence length="199" mass="22095">MASAQEFFTPEAVGQLSGAIAAVTAISVTVRRVTTINSPLIPFLVSVILCYVTAGISETYTPLLLAEFPAKEFFQSVLSWLLPAFNACLLFTATIGATEVGNALAPSNIKQENNRIASASAENARAGRDVAVKEVTPRDLELGTSKNKLGEQEQHRRKDYEEYRSKTNYKYERGNWAPREEAFPSHTDTRIFQSWFDRV</sequence>
<accession>A0ABS7VTG7</accession>
<evidence type="ECO:0000256" key="2">
    <source>
        <dbReference type="SAM" id="Phobius"/>
    </source>
</evidence>
<evidence type="ECO:0000256" key="1">
    <source>
        <dbReference type="SAM" id="MobiDB-lite"/>
    </source>
</evidence>
<dbReference type="EMBL" id="JAIRBM010000023">
    <property type="protein sequence ID" value="MBZ6078854.1"/>
    <property type="molecule type" value="Genomic_DNA"/>
</dbReference>
<feature type="region of interest" description="Disordered" evidence="1">
    <location>
        <begin position="142"/>
        <end position="161"/>
    </location>
</feature>
<protein>
    <submittedName>
        <fullName evidence="3">Uncharacterized protein</fullName>
    </submittedName>
</protein>
<feature type="transmembrane region" description="Helical" evidence="2">
    <location>
        <begin position="40"/>
        <end position="60"/>
    </location>
</feature>
<keyword evidence="4" id="KW-1185">Reference proteome</keyword>